<dbReference type="GO" id="GO:0016491">
    <property type="term" value="F:oxidoreductase activity"/>
    <property type="evidence" value="ECO:0007669"/>
    <property type="project" value="UniProtKB-KW"/>
</dbReference>
<keyword evidence="4" id="KW-0472">Membrane</keyword>
<accession>A0A5J9V3L9</accession>
<dbReference type="Pfam" id="PF00106">
    <property type="entry name" value="adh_short"/>
    <property type="match status" value="1"/>
</dbReference>
<reference evidence="5 6" key="1">
    <citation type="journal article" date="2019" name="Sci. Rep.">
        <title>A high-quality genome of Eragrostis curvula grass provides insights into Poaceae evolution and supports new strategies to enhance forage quality.</title>
        <authorList>
            <person name="Carballo J."/>
            <person name="Santos B.A.C.M."/>
            <person name="Zappacosta D."/>
            <person name="Garbus I."/>
            <person name="Selva J.P."/>
            <person name="Gallo C.A."/>
            <person name="Diaz A."/>
            <person name="Albertini E."/>
            <person name="Caccamo M."/>
            <person name="Echenique V."/>
        </authorList>
    </citation>
    <scope>NUCLEOTIDE SEQUENCE [LARGE SCALE GENOMIC DNA]</scope>
    <source>
        <strain evidence="6">cv. Victoria</strain>
        <tissue evidence="5">Leaf</tissue>
    </source>
</reference>
<dbReference type="Gene3D" id="3.40.50.720">
    <property type="entry name" value="NAD(P)-binding Rossmann-like Domain"/>
    <property type="match status" value="2"/>
</dbReference>
<evidence type="ECO:0000313" key="5">
    <source>
        <dbReference type="EMBL" id="TVU29961.1"/>
    </source>
</evidence>
<comment type="caution">
    <text evidence="5">The sequence shown here is derived from an EMBL/GenBank/DDBJ whole genome shotgun (WGS) entry which is preliminary data.</text>
</comment>
<name>A0A5J9V3L9_9POAL</name>
<evidence type="ECO:0000256" key="1">
    <source>
        <dbReference type="ARBA" id="ARBA00004606"/>
    </source>
</evidence>
<dbReference type="AlphaFoldDB" id="A0A5J9V3L9"/>
<feature type="transmembrane region" description="Helical" evidence="4">
    <location>
        <begin position="12"/>
        <end position="38"/>
    </location>
</feature>
<dbReference type="Gramene" id="TVU29961">
    <property type="protein sequence ID" value="TVU29961"/>
    <property type="gene ID" value="EJB05_21560"/>
</dbReference>
<dbReference type="InterPro" id="IPR036291">
    <property type="entry name" value="NAD(P)-bd_dom_sf"/>
</dbReference>
<dbReference type="Proteomes" id="UP000324897">
    <property type="component" value="Chromosome 1"/>
</dbReference>
<dbReference type="OrthoDB" id="47007at2759"/>
<protein>
    <submittedName>
        <fullName evidence="5">Uncharacterized protein</fullName>
    </submittedName>
</protein>
<sequence length="404" mass="44891">MNLHLLIHSVLMHVSAAMIILIYIPLSIPVKLFMWAFVKPFRKEDLRGKVVLITGASSGIGEELAYQYAKKGACLALVARRKQALEDVAVAARERGSPDVLVLPADVTDPDQSRLAVEETVAHFGKLNHLVANAGVWSICRFDEVTNITAFTKMMDVNFWGSVYPTYYALPHLKASKGKLLVSCSQAGTVPAARTSFYNVSKDYIVASITKAIDHDLSLEFILPWLIGLLHHKKATKAAQLRFYETLRAEVGSEVGVTILTPGFVESEMTKGKVIRKGGDLAVDEEARDVQIGVFPVGRVETLCEVALDAIRKGDWYVTWPSLYRPVPLVALLAPEVFDWLSHAMYDAKEGARPLSGCSRQQEPNGFSPRHSATIRTSRRRRVTAMKSHRQMCSILCQKRKTEE</sequence>
<evidence type="ECO:0000313" key="6">
    <source>
        <dbReference type="Proteomes" id="UP000324897"/>
    </source>
</evidence>
<evidence type="ECO:0000256" key="3">
    <source>
        <dbReference type="ARBA" id="ARBA00023002"/>
    </source>
</evidence>
<comment type="similarity">
    <text evidence="2">Belongs to the short-chain dehydrogenases/reductases (SDR) family.</text>
</comment>
<organism evidence="5 6">
    <name type="scientific">Eragrostis curvula</name>
    <name type="common">weeping love grass</name>
    <dbReference type="NCBI Taxonomy" id="38414"/>
    <lineage>
        <taxon>Eukaryota</taxon>
        <taxon>Viridiplantae</taxon>
        <taxon>Streptophyta</taxon>
        <taxon>Embryophyta</taxon>
        <taxon>Tracheophyta</taxon>
        <taxon>Spermatophyta</taxon>
        <taxon>Magnoliopsida</taxon>
        <taxon>Liliopsida</taxon>
        <taxon>Poales</taxon>
        <taxon>Poaceae</taxon>
        <taxon>PACMAD clade</taxon>
        <taxon>Chloridoideae</taxon>
        <taxon>Eragrostideae</taxon>
        <taxon>Eragrostidinae</taxon>
        <taxon>Eragrostis</taxon>
    </lineage>
</organism>
<dbReference type="GO" id="GO:0016020">
    <property type="term" value="C:membrane"/>
    <property type="evidence" value="ECO:0007669"/>
    <property type="project" value="UniProtKB-SubCell"/>
</dbReference>
<dbReference type="EMBL" id="RWGY01000011">
    <property type="protein sequence ID" value="TVU29961.1"/>
    <property type="molecule type" value="Genomic_DNA"/>
</dbReference>
<keyword evidence="3" id="KW-0560">Oxidoreductase</keyword>
<dbReference type="GO" id="GO:0005829">
    <property type="term" value="C:cytosol"/>
    <property type="evidence" value="ECO:0007669"/>
    <property type="project" value="TreeGrafter"/>
</dbReference>
<dbReference type="SUPFAM" id="SSF51735">
    <property type="entry name" value="NAD(P)-binding Rossmann-fold domains"/>
    <property type="match status" value="1"/>
</dbReference>
<dbReference type="InterPro" id="IPR002347">
    <property type="entry name" value="SDR_fam"/>
</dbReference>
<proteinExistence type="inferred from homology"/>
<dbReference type="PANTHER" id="PTHR43391">
    <property type="entry name" value="RETINOL DEHYDROGENASE-RELATED"/>
    <property type="match status" value="1"/>
</dbReference>
<comment type="subcellular location">
    <subcellularLocation>
        <location evidence="1">Membrane</location>
        <topology evidence="1">Single-pass type II membrane protein</topology>
    </subcellularLocation>
</comment>
<dbReference type="PANTHER" id="PTHR43391:SF37">
    <property type="entry name" value="OS02G0511100 PROTEIN"/>
    <property type="match status" value="1"/>
</dbReference>
<evidence type="ECO:0000256" key="2">
    <source>
        <dbReference type="ARBA" id="ARBA00006484"/>
    </source>
</evidence>
<dbReference type="PRINTS" id="PR00081">
    <property type="entry name" value="GDHRDH"/>
</dbReference>
<keyword evidence="4" id="KW-1133">Transmembrane helix</keyword>
<gene>
    <name evidence="5" type="ORF">EJB05_21560</name>
</gene>
<evidence type="ECO:0000256" key="4">
    <source>
        <dbReference type="SAM" id="Phobius"/>
    </source>
</evidence>
<keyword evidence="4" id="KW-0812">Transmembrane</keyword>
<keyword evidence="6" id="KW-1185">Reference proteome</keyword>